<dbReference type="Pfam" id="PF00825">
    <property type="entry name" value="Ribonuclease_P"/>
    <property type="match status" value="1"/>
</dbReference>
<dbReference type="RefSeq" id="WP_379015214.1">
    <property type="nucleotide sequence ID" value="NZ_JBHSDC010000029.1"/>
</dbReference>
<dbReference type="InterPro" id="IPR000100">
    <property type="entry name" value="RNase_P"/>
</dbReference>
<comment type="function">
    <text evidence="1 7">RNaseP catalyzes the removal of the 5'-leader sequence from pre-tRNA to produce the mature 5'-terminus. It can also cleave other RNA substrates such as 4.5S RNA. The protein component plays an auxiliary but essential role in vivo by binding to the 5'-leader sequence and broadening the substrate specificity of the ribozyme.</text>
</comment>
<dbReference type="InterPro" id="IPR020539">
    <property type="entry name" value="RNase_P_CS"/>
</dbReference>
<dbReference type="InterPro" id="IPR014721">
    <property type="entry name" value="Ribsml_uS5_D2-typ_fold_subgr"/>
</dbReference>
<keyword evidence="5 7" id="KW-0378">Hydrolase</keyword>
<keyword evidence="2 7" id="KW-0819">tRNA processing</keyword>
<dbReference type="InterPro" id="IPR020568">
    <property type="entry name" value="Ribosomal_Su5_D2-typ_SF"/>
</dbReference>
<dbReference type="EMBL" id="JBHSDC010000029">
    <property type="protein sequence ID" value="MFC4233092.1"/>
    <property type="molecule type" value="Genomic_DNA"/>
</dbReference>
<evidence type="ECO:0000256" key="3">
    <source>
        <dbReference type="ARBA" id="ARBA00022722"/>
    </source>
</evidence>
<comment type="subunit">
    <text evidence="7">Consists of a catalytic RNA component (M1 or rnpB) and a protein subunit.</text>
</comment>
<gene>
    <name evidence="7" type="primary">rnpA</name>
    <name evidence="8" type="ORF">ACFOW1_14415</name>
</gene>
<dbReference type="Gene3D" id="3.30.230.10">
    <property type="match status" value="1"/>
</dbReference>
<evidence type="ECO:0000256" key="4">
    <source>
        <dbReference type="ARBA" id="ARBA00022759"/>
    </source>
</evidence>
<organism evidence="8 9">
    <name type="scientific">Parasediminibacterium paludis</name>
    <dbReference type="NCBI Taxonomy" id="908966"/>
    <lineage>
        <taxon>Bacteria</taxon>
        <taxon>Pseudomonadati</taxon>
        <taxon>Bacteroidota</taxon>
        <taxon>Chitinophagia</taxon>
        <taxon>Chitinophagales</taxon>
        <taxon>Chitinophagaceae</taxon>
        <taxon>Parasediminibacterium</taxon>
    </lineage>
</organism>
<proteinExistence type="inferred from homology"/>
<evidence type="ECO:0000256" key="2">
    <source>
        <dbReference type="ARBA" id="ARBA00022694"/>
    </source>
</evidence>
<dbReference type="HAMAP" id="MF_00227">
    <property type="entry name" value="RNase_P"/>
    <property type="match status" value="1"/>
</dbReference>
<comment type="catalytic activity">
    <reaction evidence="7">
        <text>Endonucleolytic cleavage of RNA, removing 5'-extranucleotides from tRNA precursor.</text>
        <dbReference type="EC" id="3.1.26.5"/>
    </reaction>
</comment>
<accession>A0ABV8Q1M9</accession>
<comment type="similarity">
    <text evidence="7">Belongs to the RnpA family.</text>
</comment>
<evidence type="ECO:0000256" key="7">
    <source>
        <dbReference type="HAMAP-Rule" id="MF_00227"/>
    </source>
</evidence>
<dbReference type="SUPFAM" id="SSF54211">
    <property type="entry name" value="Ribosomal protein S5 domain 2-like"/>
    <property type="match status" value="1"/>
</dbReference>
<reference evidence="9" key="1">
    <citation type="journal article" date="2019" name="Int. J. Syst. Evol. Microbiol.">
        <title>The Global Catalogue of Microorganisms (GCM) 10K type strain sequencing project: providing services to taxonomists for standard genome sequencing and annotation.</title>
        <authorList>
            <consortium name="The Broad Institute Genomics Platform"/>
            <consortium name="The Broad Institute Genome Sequencing Center for Infectious Disease"/>
            <person name="Wu L."/>
            <person name="Ma J."/>
        </authorList>
    </citation>
    <scope>NUCLEOTIDE SEQUENCE [LARGE SCALE GENOMIC DNA]</scope>
    <source>
        <strain evidence="9">CECT 8010</strain>
    </source>
</reference>
<evidence type="ECO:0000313" key="9">
    <source>
        <dbReference type="Proteomes" id="UP001595906"/>
    </source>
</evidence>
<evidence type="ECO:0000256" key="5">
    <source>
        <dbReference type="ARBA" id="ARBA00022801"/>
    </source>
</evidence>
<keyword evidence="6 7" id="KW-0694">RNA-binding</keyword>
<dbReference type="Proteomes" id="UP001595906">
    <property type="component" value="Unassembled WGS sequence"/>
</dbReference>
<dbReference type="PROSITE" id="PS00648">
    <property type="entry name" value="RIBONUCLEASE_P"/>
    <property type="match status" value="1"/>
</dbReference>
<keyword evidence="4 7" id="KW-0255">Endonuclease</keyword>
<comment type="caution">
    <text evidence="8">The sequence shown here is derived from an EMBL/GenBank/DDBJ whole genome shotgun (WGS) entry which is preliminary data.</text>
</comment>
<evidence type="ECO:0000256" key="1">
    <source>
        <dbReference type="ARBA" id="ARBA00002663"/>
    </source>
</evidence>
<name>A0ABV8Q1M9_9BACT</name>
<dbReference type="EC" id="3.1.26.5" evidence="7"/>
<keyword evidence="3 7" id="KW-0540">Nuclease</keyword>
<evidence type="ECO:0000313" key="8">
    <source>
        <dbReference type="EMBL" id="MFC4233092.1"/>
    </source>
</evidence>
<protein>
    <recommendedName>
        <fullName evidence="7">Ribonuclease P protein component</fullName>
        <shortName evidence="7">RNase P protein</shortName>
        <shortName evidence="7">RNaseP protein</shortName>
        <ecNumber evidence="7">3.1.26.5</ecNumber>
    </recommendedName>
    <alternativeName>
        <fullName evidence="7">Protein C5</fullName>
    </alternativeName>
</protein>
<keyword evidence="9" id="KW-1185">Reference proteome</keyword>
<evidence type="ECO:0000256" key="6">
    <source>
        <dbReference type="ARBA" id="ARBA00022884"/>
    </source>
</evidence>
<sequence length="134" mass="15417">MATFTFNKHEKLKSRKLTKQLFAEGKSFLVFPIKVVYLPVSEPLDFPIKIGVSASSRTFKHAVDRNRIKRVMREQYRLNKLPLHEYVTANNQQVAVFFLYINKTLPETGLVEKKMPIIVQKLIAALHETTATTA</sequence>